<dbReference type="EMBL" id="HBUF01062476">
    <property type="protein sequence ID" value="CAG6626386.1"/>
    <property type="molecule type" value="Transcribed_RNA"/>
</dbReference>
<accession>A0A8D8Q7F4</accession>
<protein>
    <submittedName>
        <fullName evidence="1">Uncharacterized protein</fullName>
    </submittedName>
</protein>
<evidence type="ECO:0000313" key="1">
    <source>
        <dbReference type="EMBL" id="CAG6626385.1"/>
    </source>
</evidence>
<proteinExistence type="predicted"/>
<name>A0A8D8Q7F4_9HEMI</name>
<reference evidence="1" key="1">
    <citation type="submission" date="2021-05" db="EMBL/GenBank/DDBJ databases">
        <authorList>
            <person name="Alioto T."/>
            <person name="Alioto T."/>
            <person name="Gomez Garrido J."/>
        </authorList>
    </citation>
    <scope>NUCLEOTIDE SEQUENCE</scope>
</reference>
<dbReference type="EMBL" id="HBUF01062475">
    <property type="protein sequence ID" value="CAG6626385.1"/>
    <property type="molecule type" value="Transcribed_RNA"/>
</dbReference>
<dbReference type="InterPro" id="IPR011011">
    <property type="entry name" value="Znf_FYVE_PHD"/>
</dbReference>
<dbReference type="InterPro" id="IPR013083">
    <property type="entry name" value="Znf_RING/FYVE/PHD"/>
</dbReference>
<dbReference type="Gene3D" id="3.30.40.10">
    <property type="entry name" value="Zinc/RING finger domain, C3HC4 (zinc finger)"/>
    <property type="match status" value="1"/>
</dbReference>
<dbReference type="AlphaFoldDB" id="A0A8D8Q7F4"/>
<sequence>MNRHSNRKINSPIQTVKRLPVNISPKMTKKKCSACNTVDDHISCDRCSEPFCNQCADISLAESRILKKNKFKYECVTCSNSKDTDAVTKYEKNISKLSETITQVTVDNNAKTTQ</sequence>
<dbReference type="SUPFAM" id="SSF57903">
    <property type="entry name" value="FYVE/PHD zinc finger"/>
    <property type="match status" value="1"/>
</dbReference>
<organism evidence="1">
    <name type="scientific">Cacopsylla melanoneura</name>
    <dbReference type="NCBI Taxonomy" id="428564"/>
    <lineage>
        <taxon>Eukaryota</taxon>
        <taxon>Metazoa</taxon>
        <taxon>Ecdysozoa</taxon>
        <taxon>Arthropoda</taxon>
        <taxon>Hexapoda</taxon>
        <taxon>Insecta</taxon>
        <taxon>Pterygota</taxon>
        <taxon>Neoptera</taxon>
        <taxon>Paraneoptera</taxon>
        <taxon>Hemiptera</taxon>
        <taxon>Sternorrhyncha</taxon>
        <taxon>Psylloidea</taxon>
        <taxon>Psyllidae</taxon>
        <taxon>Psyllinae</taxon>
        <taxon>Cacopsylla</taxon>
    </lineage>
</organism>